<protein>
    <submittedName>
        <fullName evidence="4">Uncharacterized protein</fullName>
    </submittedName>
</protein>
<dbReference type="PANTHER" id="PTHR31896">
    <property type="entry name" value="FAMILY REGULATORY PROTEIN, PUTATIVE (AFU_ORTHOLOGUE AFUA_3G14730)-RELATED"/>
    <property type="match status" value="1"/>
</dbReference>
<dbReference type="Pfam" id="PF02458">
    <property type="entry name" value="Transferase"/>
    <property type="match status" value="2"/>
</dbReference>
<comment type="similarity">
    <text evidence="1">Belongs to the plant acyltransferase family.</text>
</comment>
<evidence type="ECO:0000256" key="2">
    <source>
        <dbReference type="ARBA" id="ARBA00022679"/>
    </source>
</evidence>
<dbReference type="EMBL" id="CM010719">
    <property type="protein sequence ID" value="RZC62146.1"/>
    <property type="molecule type" value="Genomic_DNA"/>
</dbReference>
<sequence length="631" mass="70101">MDLARAEDMRMGASGCLQRAGNFHSDRKTSCMLSINSRSRLNPRLPENYFGNCVGIVFGTTTSGELINNGIGWATLLLPEAIKEHTDEKIRGSIEEWMKTPHIFQLARVMDDSSMLMGSSLRFDVYGCDFGLGKALAARSGYANKLEGMVSSYIGLTGTGSVMLEVCLPPESMTILESDKEFMDPHYLSTWDLTILNAHYIQKGLLFKKPLPNPTDTFIDQLKHSLSITLTHFYPLSGRLVTKQQHNPPFYAIYLDCSHDSVGAEFIHAAVDLSMVNILTPIDVPRIVQSFFPLEGAINHDGHTEPLLAVQVTELLDGIFVGCSFNHVVGDGTSYWKFFNSFAEVSRKLRRTRKDAEDYHHFDCSISHPPITKRFFLAGHGDTPLINLPFSHHKEFVARYIQPPLRERMFHFTAESIAKLKAKANEECNAKHIQISSFQALSALVWKSITRARNFPSDRITSCKLAINNRPRLKSPLSDNYFGNSVSIVFGTATSGEIINNSIGWAALLIHKAIEEHTDEKIRISVDEWMKNPLIFKVAEFIDASSVVMGSSPRFDVYGCDFGLGKAVAARSGYANKFDGKVSSYPGLTGTGSVMLEVCLPPESMSALESDEEFMDAASPHEIHSVHLANV</sequence>
<dbReference type="Gramene" id="RZC62146">
    <property type="protein sequence ID" value="RZC62146"/>
    <property type="gene ID" value="C5167_023933"/>
</dbReference>
<gene>
    <name evidence="4" type="ORF">C5167_023933</name>
</gene>
<accession>A0A4Y7JNK9</accession>
<dbReference type="OMA" id="DIAGPTH"/>
<name>A0A4Y7JNK9_PAPSO</name>
<dbReference type="Proteomes" id="UP000316621">
    <property type="component" value="Chromosome 5"/>
</dbReference>
<evidence type="ECO:0000256" key="3">
    <source>
        <dbReference type="ARBA" id="ARBA00023315"/>
    </source>
</evidence>
<dbReference type="AlphaFoldDB" id="A0A4Y7JNK9"/>
<organism evidence="4 5">
    <name type="scientific">Papaver somniferum</name>
    <name type="common">Opium poppy</name>
    <dbReference type="NCBI Taxonomy" id="3469"/>
    <lineage>
        <taxon>Eukaryota</taxon>
        <taxon>Viridiplantae</taxon>
        <taxon>Streptophyta</taxon>
        <taxon>Embryophyta</taxon>
        <taxon>Tracheophyta</taxon>
        <taxon>Spermatophyta</taxon>
        <taxon>Magnoliopsida</taxon>
        <taxon>Ranunculales</taxon>
        <taxon>Papaveraceae</taxon>
        <taxon>Papaveroideae</taxon>
        <taxon>Papaver</taxon>
    </lineage>
</organism>
<dbReference type="PANTHER" id="PTHR31896:SF12">
    <property type="entry name" value="HXXXD-TYPE ACYL-TRANSFERASE FAMILY PROTEIN"/>
    <property type="match status" value="1"/>
</dbReference>
<dbReference type="Gene3D" id="3.30.559.10">
    <property type="entry name" value="Chloramphenicol acetyltransferase-like domain"/>
    <property type="match status" value="3"/>
</dbReference>
<evidence type="ECO:0000313" key="5">
    <source>
        <dbReference type="Proteomes" id="UP000316621"/>
    </source>
</evidence>
<dbReference type="InterPro" id="IPR051283">
    <property type="entry name" value="Sec_Metabolite_Acyltrans"/>
</dbReference>
<dbReference type="FunFam" id="3.30.559.10:FF:000008">
    <property type="entry name" value="Tryptamine hydroxycinnamoyl transferase"/>
    <property type="match status" value="1"/>
</dbReference>
<keyword evidence="3" id="KW-0012">Acyltransferase</keyword>
<proteinExistence type="inferred from homology"/>
<keyword evidence="5" id="KW-1185">Reference proteome</keyword>
<evidence type="ECO:0000313" key="4">
    <source>
        <dbReference type="EMBL" id="RZC62146.1"/>
    </source>
</evidence>
<evidence type="ECO:0000256" key="1">
    <source>
        <dbReference type="ARBA" id="ARBA00009861"/>
    </source>
</evidence>
<reference evidence="4 5" key="1">
    <citation type="journal article" date="2018" name="Science">
        <title>The opium poppy genome and morphinan production.</title>
        <authorList>
            <person name="Guo L."/>
            <person name="Winzer T."/>
            <person name="Yang X."/>
            <person name="Li Y."/>
            <person name="Ning Z."/>
            <person name="He Z."/>
            <person name="Teodor R."/>
            <person name="Lu Y."/>
            <person name="Bowser T.A."/>
            <person name="Graham I.A."/>
            <person name="Ye K."/>
        </authorList>
    </citation>
    <scope>NUCLEOTIDE SEQUENCE [LARGE SCALE GENOMIC DNA]</scope>
    <source>
        <strain evidence="5">cv. HN1</strain>
        <tissue evidence="4">Leaves</tissue>
    </source>
</reference>
<dbReference type="GO" id="GO:0016746">
    <property type="term" value="F:acyltransferase activity"/>
    <property type="evidence" value="ECO:0007669"/>
    <property type="project" value="UniProtKB-KW"/>
</dbReference>
<dbReference type="InterPro" id="IPR023213">
    <property type="entry name" value="CAT-like_dom_sf"/>
</dbReference>
<keyword evidence="2" id="KW-0808">Transferase</keyword>